<feature type="region of interest" description="Disordered" evidence="5">
    <location>
        <begin position="1"/>
        <end position="20"/>
    </location>
</feature>
<accession>A0ABP0AMT7</accession>
<comment type="function">
    <text evidence="3">Regulates mitochondrial small subunit maturation by controlling 15S rRNA 5'-end processing. Localizes to the 5' precursor of the 15S rRNA in a position that is subsequently occupied by mS47 in the mature yeast mtSSU. Uses structure and sequence-specific RNA recognition, binding to a single-stranded region of the precursor and specifically recognizing bases -6 to -1. The exchange of Ccm1 for mS47 is coupled to the irreversible removal of precursor rRNA that is accompanied by conformational changes of the mitoribosomal proteins uS5m and mS26. These conformational changes signal completion of 5'-end rRNA processing through protection of the mature 5'-end of the 15S rRNA and stabilization of mS47. The removal of the 5' precursor together with the dissociation of Ccm1 may be catalyzed by the 5'-3' exoribonuclease Pet127. Involved in the specific removal of group I introns in mitochondrial encoded transcripts.</text>
</comment>
<dbReference type="Pfam" id="PF13812">
    <property type="entry name" value="PPR_3"/>
    <property type="match status" value="1"/>
</dbReference>
<sequence>MSDGPSQSLAAYDDPARSSEERQAAILDTMTKLLQSSPEPNNYDALDRSWNLYGRLEDRQQKANLALPLLHFISSSRRATEASRTLYLFEQLDPQLWDAPAAAGAIRALLYSKKDRSAALSLFRRSADTPAWADDAAPGMDLLLADALSTYSWNIVAEVWDVYKQKTERNKAHVSLLQAVVAMPNLPSMLQIFSEYVSTTTKRKVEDSEDLDLESLKEVFKAILEASLDRIDPEITYPLVRSLTNPRVLERFIEIAIGKKKTKLAAQAYSEYRLMPQYKPRTTTLINMVRHVYYPDNVRGMEEVLKDWNNSKGRPNFWGYQKYLAFYASHGDIASVYRLWNEFIKAYPTAISTAEDTFAHLLKVHAVRGDVAQVEQTFSEIKSKYDVEPNIVCWNIRLHTHVERGHYTKALGIFEDLCEAVKPDDYSFGTIMSLVGGRGDLDLVLDLYWLAQQCGVPITESIIDPIIEAYCQNDRLDEAERLCVTTTRERTVIGEPYTALWNTLLQHHAYRHDLVAVNRILNVMTRLHVKYDDGTYSALLFALAQCRQARRAAELLRVAQEDSIFKPTAHHYTLLMMAYIRSKQPHRALQVNRLMHHMGFQRSSQQIQMVIKAFSQWQEFPKGDGLGLGGASATERRELFAKALREFQRSLAVPDKEPSLPSSRKTQAVGREAARMHLGAVRRFSFVIFMLVQARDFAGVEEVMQLYQSIVSDDERQLPLPLKLCNALMLSDFHEGRFDRVKEMWQDIVGRTREIGRPLQLKDTRLESILGHARSGDVKTDLQTDIKAAIAEPADSVEAIEPETPSSLVPEELDSRRVVAKLRYGLTDPLKTMQRTYTAERDSDGLIKVINDDVLANGFLLDSKNWNHYVQNLARLDRIKEAFVVCEERLMKQWSGFSVLRARYRRMHDDSSSNNPPSSSPFRMRSRLGSVLQSSIRNSQDLRTALNADDANAVQDSDKTGSANLRKSRLQQIRESATRYNAPMTYTFMVLAKAYLELEQLAMWSSTAERQFQELATLCPKTVHAVRTMVRMNSRMEGRVFSNGDNNGLATDFNLLSLIGDRSNSAGEA</sequence>
<comment type="caution">
    <text evidence="6">The sequence shown here is derived from an EMBL/GenBank/DDBJ whole genome shotgun (WGS) entry which is preliminary data.</text>
</comment>
<evidence type="ECO:0000256" key="5">
    <source>
        <dbReference type="SAM" id="MobiDB-lite"/>
    </source>
</evidence>
<keyword evidence="7" id="KW-1185">Reference proteome</keyword>
<dbReference type="PANTHER" id="PTHR47447">
    <property type="entry name" value="OS03G0856100 PROTEIN"/>
    <property type="match status" value="1"/>
</dbReference>
<dbReference type="Proteomes" id="UP001642482">
    <property type="component" value="Unassembled WGS sequence"/>
</dbReference>
<dbReference type="Gene3D" id="1.25.40.10">
    <property type="entry name" value="Tetratricopeptide repeat domain"/>
    <property type="match status" value="2"/>
</dbReference>
<gene>
    <name evidence="6" type="ORF">SEUCBS140593_000039</name>
</gene>
<dbReference type="PANTHER" id="PTHR47447:SF27">
    <property type="entry name" value="PENTACOTRIPEPTIDE-REPEAT REGION OF PRORP DOMAIN-CONTAINING PROTEIN"/>
    <property type="match status" value="1"/>
</dbReference>
<organism evidence="6 7">
    <name type="scientific">Sporothrix eucalyptigena</name>
    <dbReference type="NCBI Taxonomy" id="1812306"/>
    <lineage>
        <taxon>Eukaryota</taxon>
        <taxon>Fungi</taxon>
        <taxon>Dikarya</taxon>
        <taxon>Ascomycota</taxon>
        <taxon>Pezizomycotina</taxon>
        <taxon>Sordariomycetes</taxon>
        <taxon>Sordariomycetidae</taxon>
        <taxon>Ophiostomatales</taxon>
        <taxon>Ophiostomataceae</taxon>
        <taxon>Sporothrix</taxon>
    </lineage>
</organism>
<proteinExistence type="inferred from homology"/>
<keyword evidence="2" id="KW-0677">Repeat</keyword>
<reference evidence="6 7" key="1">
    <citation type="submission" date="2024-01" db="EMBL/GenBank/DDBJ databases">
        <authorList>
            <person name="Allen C."/>
            <person name="Tagirdzhanova G."/>
        </authorList>
    </citation>
    <scope>NUCLEOTIDE SEQUENCE [LARGE SCALE GENOMIC DNA]</scope>
</reference>
<evidence type="ECO:0000256" key="4">
    <source>
        <dbReference type="ARBA" id="ARBA00044511"/>
    </source>
</evidence>
<comment type="similarity">
    <text evidence="1">Belongs to the CCM1 family.</text>
</comment>
<dbReference type="InterPro" id="IPR002885">
    <property type="entry name" value="PPR_rpt"/>
</dbReference>
<feature type="region of interest" description="Disordered" evidence="5">
    <location>
        <begin position="948"/>
        <end position="967"/>
    </location>
</feature>
<evidence type="ECO:0000256" key="2">
    <source>
        <dbReference type="ARBA" id="ARBA00022737"/>
    </source>
</evidence>
<evidence type="ECO:0000256" key="1">
    <source>
        <dbReference type="ARBA" id="ARBA00006192"/>
    </source>
</evidence>
<dbReference type="InterPro" id="IPR011990">
    <property type="entry name" value="TPR-like_helical_dom_sf"/>
</dbReference>
<evidence type="ECO:0000256" key="3">
    <source>
        <dbReference type="ARBA" id="ARBA00044493"/>
    </source>
</evidence>
<protein>
    <submittedName>
        <fullName evidence="6">Uncharacterized protein</fullName>
    </submittedName>
</protein>
<comment type="subunit">
    <text evidence="4">Binds to mitochondrial small subunit 15S rRNA.</text>
</comment>
<evidence type="ECO:0000313" key="6">
    <source>
        <dbReference type="EMBL" id="CAK7208114.1"/>
    </source>
</evidence>
<dbReference type="EMBL" id="CAWUHD010000001">
    <property type="protein sequence ID" value="CAK7208114.1"/>
    <property type="molecule type" value="Genomic_DNA"/>
</dbReference>
<name>A0ABP0AMT7_9PEZI</name>
<dbReference type="Pfam" id="PF01535">
    <property type="entry name" value="PPR"/>
    <property type="match status" value="1"/>
</dbReference>
<evidence type="ECO:0000313" key="7">
    <source>
        <dbReference type="Proteomes" id="UP001642482"/>
    </source>
</evidence>